<evidence type="ECO:0000256" key="2">
    <source>
        <dbReference type="SAM" id="Coils"/>
    </source>
</evidence>
<feature type="domain" description="M23ase beta-sheet core" evidence="3">
    <location>
        <begin position="309"/>
        <end position="402"/>
    </location>
</feature>
<feature type="coiled-coil region" evidence="2">
    <location>
        <begin position="36"/>
        <end position="137"/>
    </location>
</feature>
<dbReference type="GO" id="GO:0004222">
    <property type="term" value="F:metalloendopeptidase activity"/>
    <property type="evidence" value="ECO:0007669"/>
    <property type="project" value="TreeGrafter"/>
</dbReference>
<dbReference type="Pfam" id="PF24568">
    <property type="entry name" value="CC_PcsB"/>
    <property type="match status" value="1"/>
</dbReference>
<feature type="coiled-coil region" evidence="2">
    <location>
        <begin position="166"/>
        <end position="263"/>
    </location>
</feature>
<evidence type="ECO:0000259" key="3">
    <source>
        <dbReference type="Pfam" id="PF01551"/>
    </source>
</evidence>
<name>A0A7Y2EF96_UNCEI</name>
<organism evidence="5 6">
    <name type="scientific">Eiseniibacteriota bacterium</name>
    <dbReference type="NCBI Taxonomy" id="2212470"/>
    <lineage>
        <taxon>Bacteria</taxon>
        <taxon>Candidatus Eiseniibacteriota</taxon>
    </lineage>
</organism>
<dbReference type="InterPro" id="IPR050570">
    <property type="entry name" value="Cell_wall_metabolism_enzyme"/>
</dbReference>
<evidence type="ECO:0000313" key="6">
    <source>
        <dbReference type="Proteomes" id="UP000547674"/>
    </source>
</evidence>
<dbReference type="InterPro" id="IPR011055">
    <property type="entry name" value="Dup_hybrid_motif"/>
</dbReference>
<feature type="domain" description="Peptidoglycan hydrolase PcsB coiled-coil" evidence="4">
    <location>
        <begin position="116"/>
        <end position="185"/>
    </location>
</feature>
<keyword evidence="1" id="KW-0732">Signal</keyword>
<keyword evidence="2" id="KW-0175">Coiled coil</keyword>
<dbReference type="PANTHER" id="PTHR21666:SF289">
    <property type="entry name" value="L-ALA--D-GLU ENDOPEPTIDASE"/>
    <property type="match status" value="1"/>
</dbReference>
<reference evidence="5 6" key="1">
    <citation type="submission" date="2020-03" db="EMBL/GenBank/DDBJ databases">
        <title>Metabolic flexibility allows generalist bacteria to become dominant in a frequently disturbed ecosystem.</title>
        <authorList>
            <person name="Chen Y.-J."/>
            <person name="Leung P.M."/>
            <person name="Bay S.K."/>
            <person name="Hugenholtz P."/>
            <person name="Kessler A.J."/>
            <person name="Shelley G."/>
            <person name="Waite D.W."/>
            <person name="Cook P.L."/>
            <person name="Greening C."/>
        </authorList>
    </citation>
    <scope>NUCLEOTIDE SEQUENCE [LARGE SCALE GENOMIC DNA]</scope>
    <source>
        <strain evidence="5">SS_bin_28</strain>
    </source>
</reference>
<evidence type="ECO:0000313" key="5">
    <source>
        <dbReference type="EMBL" id="NNF07003.1"/>
    </source>
</evidence>
<accession>A0A7Y2EF96</accession>
<dbReference type="Pfam" id="PF01551">
    <property type="entry name" value="Peptidase_M23"/>
    <property type="match status" value="1"/>
</dbReference>
<sequence length="408" mass="46060">MKRFLQSFTNFRLRQVIPGMVAVFLLAGGAITNSPAQDFETEISKSQEKLERLKREAAKLRKEAGQLSKQEKNIIDRLTKDEQAINATRNYIRELEQREAILGDEMGRTEKRLQGAQKDLEGRKENLRNQLRTTYKRGKSRTFEVILSGTSFSNIVQRSVFMNRVLEQEKHNIAVVQEKQAEVKQALFDLEKQRLEVAQLQIEKTNESKRLKDLRSRRENDLTTVRSKRAQSEQAAAELDQAAERLQGVLAELERKRKESLRRNDPILTKLDRENFARNKGVLPWPVQGEVISSFGRHEHPKYKTITLNNGIDIAAAHGSAVGAVGDGVVDLVKWLPGYGQSVIINHGRGYYSIYAHLSATHVAEGDVVEPGEVVGSVGDTGSLKGTCLHFEIRSGSEAENPEVWLRP</sequence>
<dbReference type="EMBL" id="JABDJR010000380">
    <property type="protein sequence ID" value="NNF07003.1"/>
    <property type="molecule type" value="Genomic_DNA"/>
</dbReference>
<evidence type="ECO:0000256" key="1">
    <source>
        <dbReference type="ARBA" id="ARBA00022729"/>
    </source>
</evidence>
<dbReference type="CDD" id="cd12797">
    <property type="entry name" value="M23_peptidase"/>
    <property type="match status" value="1"/>
</dbReference>
<dbReference type="Gene3D" id="6.10.250.3150">
    <property type="match status" value="1"/>
</dbReference>
<dbReference type="Proteomes" id="UP000547674">
    <property type="component" value="Unassembled WGS sequence"/>
</dbReference>
<dbReference type="InterPro" id="IPR057309">
    <property type="entry name" value="PcsB_CC"/>
</dbReference>
<gene>
    <name evidence="5" type="ORF">HKN21_09600</name>
</gene>
<dbReference type="AlphaFoldDB" id="A0A7Y2EF96"/>
<dbReference type="SUPFAM" id="SSF51261">
    <property type="entry name" value="Duplicated hybrid motif"/>
    <property type="match status" value="1"/>
</dbReference>
<dbReference type="PANTHER" id="PTHR21666">
    <property type="entry name" value="PEPTIDASE-RELATED"/>
    <property type="match status" value="1"/>
</dbReference>
<proteinExistence type="predicted"/>
<comment type="caution">
    <text evidence="5">The sequence shown here is derived from an EMBL/GenBank/DDBJ whole genome shotgun (WGS) entry which is preliminary data.</text>
</comment>
<evidence type="ECO:0000259" key="4">
    <source>
        <dbReference type="Pfam" id="PF24568"/>
    </source>
</evidence>
<protein>
    <submittedName>
        <fullName evidence="5">Peptidoglycan DD-metalloendopeptidase family protein</fullName>
    </submittedName>
</protein>
<dbReference type="Gene3D" id="2.70.70.10">
    <property type="entry name" value="Glucose Permease (Domain IIA)"/>
    <property type="match status" value="1"/>
</dbReference>
<dbReference type="InterPro" id="IPR016047">
    <property type="entry name" value="M23ase_b-sheet_dom"/>
</dbReference>